<comment type="catalytic activity">
    <reaction evidence="9">
        <text>L-seryl-[protein] + ATP = O-phospho-L-seryl-[protein] + ADP + H(+)</text>
        <dbReference type="Rhea" id="RHEA:17989"/>
        <dbReference type="Rhea" id="RHEA-COMP:9863"/>
        <dbReference type="Rhea" id="RHEA-COMP:11604"/>
        <dbReference type="ChEBI" id="CHEBI:15378"/>
        <dbReference type="ChEBI" id="CHEBI:29999"/>
        <dbReference type="ChEBI" id="CHEBI:30616"/>
        <dbReference type="ChEBI" id="CHEBI:83421"/>
        <dbReference type="ChEBI" id="CHEBI:456216"/>
        <dbReference type="EC" id="2.7.11.1"/>
    </reaction>
</comment>
<keyword evidence="5" id="KW-0547">Nucleotide-binding</keyword>
<dbReference type="EMBL" id="JAVHJS010000002">
    <property type="protein sequence ID" value="KAK2866786.1"/>
    <property type="molecule type" value="Genomic_DNA"/>
</dbReference>
<comment type="caution">
    <text evidence="11">The sequence shown here is derived from an EMBL/GenBank/DDBJ whole genome shotgun (WGS) entry which is preliminary data.</text>
</comment>
<evidence type="ECO:0000256" key="4">
    <source>
        <dbReference type="ARBA" id="ARBA00022679"/>
    </source>
</evidence>
<dbReference type="Pfam" id="PF00069">
    <property type="entry name" value="Pkinase"/>
    <property type="match status" value="1"/>
</dbReference>
<evidence type="ECO:0000256" key="3">
    <source>
        <dbReference type="ARBA" id="ARBA00022527"/>
    </source>
</evidence>
<organism evidence="11 12">
    <name type="scientific">Tachysurus vachellii</name>
    <name type="common">Darkbarbel catfish</name>
    <name type="synonym">Pelteobagrus vachellii</name>
    <dbReference type="NCBI Taxonomy" id="175792"/>
    <lineage>
        <taxon>Eukaryota</taxon>
        <taxon>Metazoa</taxon>
        <taxon>Chordata</taxon>
        <taxon>Craniata</taxon>
        <taxon>Vertebrata</taxon>
        <taxon>Euteleostomi</taxon>
        <taxon>Actinopterygii</taxon>
        <taxon>Neopterygii</taxon>
        <taxon>Teleostei</taxon>
        <taxon>Ostariophysi</taxon>
        <taxon>Siluriformes</taxon>
        <taxon>Bagridae</taxon>
        <taxon>Tachysurus</taxon>
    </lineage>
</organism>
<dbReference type="GO" id="GO:0005524">
    <property type="term" value="F:ATP binding"/>
    <property type="evidence" value="ECO:0007669"/>
    <property type="project" value="UniProtKB-KW"/>
</dbReference>
<sequence length="324" mass="36813">MCCVQSDRKMINTKLFRGFGCVRRKQEHWGLPLTGRLVNTATGSEHCVKGRFYAGNIFQARGQLAMNGCERCFVYPSVQKDMVCVTSGILPHVQEHSTIQYKVALKYVTKTIKESFPGTKPREVELLEMVSKPPRCEYVVELLEWLDNNLLSEHEVREIMWQVLLAASHCTDRNVFHGDLQSKNFLLNTDTMKVKLIDFGCGYLVSDFYTSGTGHITSLWSLGLLMVELICGTINFDSTDQMINRCSQLVSAECIKLDTVQFLRLRLQNKQNPENKKHKNKMRPPVAHFKSFQKALLASAEVLSHSSEPWCNHGPSTVLFLTSC</sequence>
<evidence type="ECO:0000313" key="11">
    <source>
        <dbReference type="EMBL" id="KAK2866786.1"/>
    </source>
</evidence>
<keyword evidence="7" id="KW-0067">ATP-binding</keyword>
<accession>A0AA88NV50</accession>
<dbReference type="InterPro" id="IPR051138">
    <property type="entry name" value="PIM_Ser/Thr_kinase"/>
</dbReference>
<dbReference type="SMART" id="SM00220">
    <property type="entry name" value="S_TKc"/>
    <property type="match status" value="1"/>
</dbReference>
<keyword evidence="6" id="KW-0418">Kinase</keyword>
<dbReference type="Proteomes" id="UP001187315">
    <property type="component" value="Unassembled WGS sequence"/>
</dbReference>
<proteinExistence type="inferred from homology"/>
<dbReference type="PROSITE" id="PS50011">
    <property type="entry name" value="PROTEIN_KINASE_DOM"/>
    <property type="match status" value="1"/>
</dbReference>
<comment type="catalytic activity">
    <reaction evidence="8">
        <text>L-threonyl-[protein] + ATP = O-phospho-L-threonyl-[protein] + ADP + H(+)</text>
        <dbReference type="Rhea" id="RHEA:46608"/>
        <dbReference type="Rhea" id="RHEA-COMP:11060"/>
        <dbReference type="Rhea" id="RHEA-COMP:11605"/>
        <dbReference type="ChEBI" id="CHEBI:15378"/>
        <dbReference type="ChEBI" id="CHEBI:30013"/>
        <dbReference type="ChEBI" id="CHEBI:30616"/>
        <dbReference type="ChEBI" id="CHEBI:61977"/>
        <dbReference type="ChEBI" id="CHEBI:456216"/>
        <dbReference type="EC" id="2.7.11.1"/>
    </reaction>
</comment>
<evidence type="ECO:0000259" key="10">
    <source>
        <dbReference type="PROSITE" id="PS50011"/>
    </source>
</evidence>
<evidence type="ECO:0000256" key="1">
    <source>
        <dbReference type="ARBA" id="ARBA00005505"/>
    </source>
</evidence>
<evidence type="ECO:0000256" key="6">
    <source>
        <dbReference type="ARBA" id="ARBA00022777"/>
    </source>
</evidence>
<dbReference type="GO" id="GO:0005737">
    <property type="term" value="C:cytoplasm"/>
    <property type="evidence" value="ECO:0007669"/>
    <property type="project" value="TreeGrafter"/>
</dbReference>
<dbReference type="InterPro" id="IPR000719">
    <property type="entry name" value="Prot_kinase_dom"/>
</dbReference>
<comment type="similarity">
    <text evidence="1">Belongs to the protein kinase superfamily. CAMK Ser/Thr protein kinase family. PIM subfamily.</text>
</comment>
<feature type="domain" description="Protein kinase" evidence="10">
    <location>
        <begin position="8"/>
        <end position="289"/>
    </location>
</feature>
<dbReference type="GO" id="GO:0004674">
    <property type="term" value="F:protein serine/threonine kinase activity"/>
    <property type="evidence" value="ECO:0007669"/>
    <property type="project" value="UniProtKB-KW"/>
</dbReference>
<dbReference type="GO" id="GO:0043066">
    <property type="term" value="P:negative regulation of apoptotic process"/>
    <property type="evidence" value="ECO:0007669"/>
    <property type="project" value="TreeGrafter"/>
</dbReference>
<dbReference type="GO" id="GO:0007346">
    <property type="term" value="P:regulation of mitotic cell cycle"/>
    <property type="evidence" value="ECO:0007669"/>
    <property type="project" value="TreeGrafter"/>
</dbReference>
<protein>
    <recommendedName>
        <fullName evidence="2">non-specific serine/threonine protein kinase</fullName>
        <ecNumber evidence="2">2.7.11.1</ecNumber>
    </recommendedName>
</protein>
<dbReference type="InterPro" id="IPR011009">
    <property type="entry name" value="Kinase-like_dom_sf"/>
</dbReference>
<dbReference type="AlphaFoldDB" id="A0AA88NV50"/>
<keyword evidence="3" id="KW-0723">Serine/threonine-protein kinase</keyword>
<evidence type="ECO:0000256" key="2">
    <source>
        <dbReference type="ARBA" id="ARBA00012513"/>
    </source>
</evidence>
<evidence type="ECO:0000256" key="8">
    <source>
        <dbReference type="ARBA" id="ARBA00047899"/>
    </source>
</evidence>
<keyword evidence="4" id="KW-0808">Transferase</keyword>
<dbReference type="Gene3D" id="1.10.510.10">
    <property type="entry name" value="Transferase(Phosphotransferase) domain 1"/>
    <property type="match status" value="1"/>
</dbReference>
<evidence type="ECO:0000313" key="12">
    <source>
        <dbReference type="Proteomes" id="UP001187315"/>
    </source>
</evidence>
<dbReference type="PANTHER" id="PTHR22984:SF11">
    <property type="entry name" value="AURORA KINASE-RELATED"/>
    <property type="match status" value="1"/>
</dbReference>
<dbReference type="EC" id="2.7.11.1" evidence="2"/>
<gene>
    <name evidence="11" type="ORF">Q7C36_002842</name>
</gene>
<name>A0AA88NV50_TACVA</name>
<evidence type="ECO:0000256" key="7">
    <source>
        <dbReference type="ARBA" id="ARBA00022840"/>
    </source>
</evidence>
<reference evidence="11" key="1">
    <citation type="submission" date="2023-08" db="EMBL/GenBank/DDBJ databases">
        <title>Pelteobagrus vachellii genome.</title>
        <authorList>
            <person name="Liu H."/>
        </authorList>
    </citation>
    <scope>NUCLEOTIDE SEQUENCE</scope>
    <source>
        <strain evidence="11">PRFRI_2022a</strain>
        <tissue evidence="11">Muscle</tissue>
    </source>
</reference>
<keyword evidence="12" id="KW-1185">Reference proteome</keyword>
<evidence type="ECO:0000256" key="5">
    <source>
        <dbReference type="ARBA" id="ARBA00022741"/>
    </source>
</evidence>
<evidence type="ECO:0000256" key="9">
    <source>
        <dbReference type="ARBA" id="ARBA00048679"/>
    </source>
</evidence>
<dbReference type="SUPFAM" id="SSF56112">
    <property type="entry name" value="Protein kinase-like (PK-like)"/>
    <property type="match status" value="1"/>
</dbReference>
<dbReference type="PANTHER" id="PTHR22984">
    <property type="entry name" value="SERINE/THREONINE-PROTEIN KINASE PIM"/>
    <property type="match status" value="1"/>
</dbReference>